<keyword evidence="2" id="KW-0813">Transport</keyword>
<feature type="domain" description="Major facilitator superfamily (MFS) profile" evidence="8">
    <location>
        <begin position="38"/>
        <end position="492"/>
    </location>
</feature>
<dbReference type="CDD" id="cd17321">
    <property type="entry name" value="MFS_MMR_MDR_like"/>
    <property type="match status" value="1"/>
</dbReference>
<comment type="subcellular location">
    <subcellularLocation>
        <location evidence="1">Cell membrane</location>
        <topology evidence="1">Multi-pass membrane protein</topology>
    </subcellularLocation>
</comment>
<protein>
    <submittedName>
        <fullName evidence="9">MFS transporter</fullName>
    </submittedName>
</protein>
<dbReference type="InterPro" id="IPR020846">
    <property type="entry name" value="MFS_dom"/>
</dbReference>
<feature type="transmembrane region" description="Helical" evidence="7">
    <location>
        <begin position="167"/>
        <end position="188"/>
    </location>
</feature>
<sequence length="500" mass="53786">MSTLPLPTPNCDKPHQSSLWSHFPLKSICNRRGYHWYVVGTVCIGAFMAALDASIINIALPTFQAQFHMSINSVEWISLVYLLTLAALIVTFGRLADLFGRRWMYSIGFLIFIIGSTFCGTASSVPLLLISRVVQAIGAAMLQANSVAIITAATPSKDRGKAIGLQASAQGIGLSLGPAIGGALIHFLSWRWLFFVNIPVGIIGTTLGVLFLPKDSKNPNKEGFDYLGTIILAPTLVALIYLLNMGLKQGWTSPVVMMSYTITIVGMVAFIWIERNMKFPMVDLSLFKNPTFTLGNVTGILSFAVMYAVLLLVPFYLAGVQKINPLQSGLFLSIIPIGMTIFTPISGAIADRFGTRIPTIIGMSAAACGSIMLSFVGGNWTYLYLILGLFLVGSGLGIFTPPNNSSVMGSTPSHRLGVAGGILNMSRTLGMGFGITFGGLSYQLFISYEGVLSEHMASSLQMLFAFRMSFVVIAAVAGIACILSAVRQNKKKKMIIPSID</sequence>
<organism evidence="9 10">
    <name type="scientific">Fodinisporobacter ferrooxydans</name>
    <dbReference type="NCBI Taxonomy" id="2901836"/>
    <lineage>
        <taxon>Bacteria</taxon>
        <taxon>Bacillati</taxon>
        <taxon>Bacillota</taxon>
        <taxon>Bacilli</taxon>
        <taxon>Bacillales</taxon>
        <taxon>Alicyclobacillaceae</taxon>
        <taxon>Fodinisporobacter</taxon>
    </lineage>
</organism>
<dbReference type="PRINTS" id="PR01036">
    <property type="entry name" value="TCRTETB"/>
</dbReference>
<evidence type="ECO:0000256" key="3">
    <source>
        <dbReference type="ARBA" id="ARBA00022475"/>
    </source>
</evidence>
<keyword evidence="4 7" id="KW-0812">Transmembrane</keyword>
<keyword evidence="5 7" id="KW-1133">Transmembrane helix</keyword>
<proteinExistence type="predicted"/>
<dbReference type="SUPFAM" id="SSF103473">
    <property type="entry name" value="MFS general substrate transporter"/>
    <property type="match status" value="1"/>
</dbReference>
<dbReference type="Gene3D" id="1.20.1720.10">
    <property type="entry name" value="Multidrug resistance protein D"/>
    <property type="match status" value="1"/>
</dbReference>
<feature type="transmembrane region" description="Helical" evidence="7">
    <location>
        <begin position="464"/>
        <end position="486"/>
    </location>
</feature>
<keyword evidence="10" id="KW-1185">Reference proteome</keyword>
<reference evidence="9" key="1">
    <citation type="submission" date="2021-12" db="EMBL/GenBank/DDBJ databases">
        <title>Alicyclobacillaceae gen. nov., sp. nov., isolated from chalcocite enrichment system.</title>
        <authorList>
            <person name="Jiang Z."/>
        </authorList>
    </citation>
    <scope>NUCLEOTIDE SEQUENCE</scope>
    <source>
        <strain evidence="9">MYW30-H2</strain>
    </source>
</reference>
<dbReference type="PANTHER" id="PTHR42718:SF46">
    <property type="entry name" value="BLR6921 PROTEIN"/>
    <property type="match status" value="1"/>
</dbReference>
<feature type="transmembrane region" description="Helical" evidence="7">
    <location>
        <begin position="329"/>
        <end position="350"/>
    </location>
</feature>
<feature type="transmembrane region" description="Helical" evidence="7">
    <location>
        <begin position="194"/>
        <end position="212"/>
    </location>
</feature>
<dbReference type="RefSeq" id="WP_347438256.1">
    <property type="nucleotide sequence ID" value="NZ_CP089291.1"/>
</dbReference>
<evidence type="ECO:0000313" key="10">
    <source>
        <dbReference type="Proteomes" id="UP000830167"/>
    </source>
</evidence>
<dbReference type="Proteomes" id="UP000830167">
    <property type="component" value="Chromosome"/>
</dbReference>
<evidence type="ECO:0000313" key="9">
    <source>
        <dbReference type="EMBL" id="UOF91564.1"/>
    </source>
</evidence>
<feature type="transmembrane region" description="Helical" evidence="7">
    <location>
        <begin position="76"/>
        <end position="95"/>
    </location>
</feature>
<evidence type="ECO:0000256" key="7">
    <source>
        <dbReference type="SAM" id="Phobius"/>
    </source>
</evidence>
<feature type="transmembrane region" description="Helical" evidence="7">
    <location>
        <begin position="357"/>
        <end position="376"/>
    </location>
</feature>
<feature type="transmembrane region" description="Helical" evidence="7">
    <location>
        <begin position="136"/>
        <end position="155"/>
    </location>
</feature>
<evidence type="ECO:0000256" key="6">
    <source>
        <dbReference type="ARBA" id="ARBA00023136"/>
    </source>
</evidence>
<feature type="transmembrane region" description="Helical" evidence="7">
    <location>
        <begin position="255"/>
        <end position="273"/>
    </location>
</feature>
<dbReference type="PANTHER" id="PTHR42718">
    <property type="entry name" value="MAJOR FACILITATOR SUPERFAMILY MULTIDRUG TRANSPORTER MFSC"/>
    <property type="match status" value="1"/>
</dbReference>
<dbReference type="InterPro" id="IPR011701">
    <property type="entry name" value="MFS"/>
</dbReference>
<keyword evidence="6 7" id="KW-0472">Membrane</keyword>
<feature type="transmembrane region" description="Helical" evidence="7">
    <location>
        <begin position="224"/>
        <end position="243"/>
    </location>
</feature>
<dbReference type="InterPro" id="IPR004638">
    <property type="entry name" value="EmrB-like"/>
</dbReference>
<name>A0ABY4CNI8_9BACL</name>
<dbReference type="EMBL" id="CP089291">
    <property type="protein sequence ID" value="UOF91564.1"/>
    <property type="molecule type" value="Genomic_DNA"/>
</dbReference>
<dbReference type="NCBIfam" id="TIGR00711">
    <property type="entry name" value="efflux_EmrB"/>
    <property type="match status" value="1"/>
</dbReference>
<dbReference type="PROSITE" id="PS50850">
    <property type="entry name" value="MFS"/>
    <property type="match status" value="1"/>
</dbReference>
<accession>A0ABY4CNI8</accession>
<evidence type="ECO:0000256" key="4">
    <source>
        <dbReference type="ARBA" id="ARBA00022692"/>
    </source>
</evidence>
<dbReference type="InterPro" id="IPR036259">
    <property type="entry name" value="MFS_trans_sf"/>
</dbReference>
<keyword evidence="3" id="KW-1003">Cell membrane</keyword>
<dbReference type="Pfam" id="PF07690">
    <property type="entry name" value="MFS_1"/>
    <property type="match status" value="1"/>
</dbReference>
<gene>
    <name evidence="9" type="ORF">LSG31_04745</name>
</gene>
<evidence type="ECO:0000256" key="5">
    <source>
        <dbReference type="ARBA" id="ARBA00022989"/>
    </source>
</evidence>
<evidence type="ECO:0000256" key="2">
    <source>
        <dbReference type="ARBA" id="ARBA00022448"/>
    </source>
</evidence>
<evidence type="ECO:0000259" key="8">
    <source>
        <dbReference type="PROSITE" id="PS50850"/>
    </source>
</evidence>
<feature type="transmembrane region" description="Helical" evidence="7">
    <location>
        <begin position="294"/>
        <end position="317"/>
    </location>
</feature>
<feature type="transmembrane region" description="Helical" evidence="7">
    <location>
        <begin position="107"/>
        <end position="130"/>
    </location>
</feature>
<feature type="transmembrane region" description="Helical" evidence="7">
    <location>
        <begin position="382"/>
        <end position="400"/>
    </location>
</feature>
<evidence type="ECO:0000256" key="1">
    <source>
        <dbReference type="ARBA" id="ARBA00004651"/>
    </source>
</evidence>
<dbReference type="Gene3D" id="1.20.1250.20">
    <property type="entry name" value="MFS general substrate transporter like domains"/>
    <property type="match status" value="1"/>
</dbReference>
<feature type="transmembrane region" description="Helical" evidence="7">
    <location>
        <begin position="421"/>
        <end position="444"/>
    </location>
</feature>
<feature type="transmembrane region" description="Helical" evidence="7">
    <location>
        <begin position="34"/>
        <end position="56"/>
    </location>
</feature>